<evidence type="ECO:0000256" key="3">
    <source>
        <dbReference type="ARBA" id="ARBA00023002"/>
    </source>
</evidence>
<evidence type="ECO:0000256" key="5">
    <source>
        <dbReference type="ARBA" id="ARBA00023284"/>
    </source>
</evidence>
<reference evidence="7 8" key="1">
    <citation type="submission" date="2018-12" db="EMBL/GenBank/DDBJ databases">
        <title>Bacillus ochoae sp. nov., Paenibacillus whitsoniae sp. nov., Paenibacillus spiritus sp. nov. Isolated from the Mars Exploration Rover during spacecraft assembly.</title>
        <authorList>
            <person name="Seuylemezian A."/>
            <person name="Vaishampayan P."/>
        </authorList>
    </citation>
    <scope>NUCLEOTIDE SEQUENCE [LARGE SCALE GENOMIC DNA]</scope>
    <source>
        <strain evidence="7 8">MER 54</strain>
    </source>
</reference>
<comment type="similarity">
    <text evidence="1">Belongs to the thioredoxin family. DsbA subfamily.</text>
</comment>
<gene>
    <name evidence="7" type="ORF">EJQ19_21785</name>
</gene>
<dbReference type="OrthoDB" id="117402at2"/>
<keyword evidence="3" id="KW-0560">Oxidoreductase</keyword>
<evidence type="ECO:0000256" key="1">
    <source>
        <dbReference type="ARBA" id="ARBA00005791"/>
    </source>
</evidence>
<comment type="caution">
    <text evidence="7">The sequence shown here is derived from an EMBL/GenBank/DDBJ whole genome shotgun (WGS) entry which is preliminary data.</text>
</comment>
<dbReference type="PANTHER" id="PTHR13887:SF14">
    <property type="entry name" value="DISULFIDE BOND FORMATION PROTEIN D"/>
    <property type="match status" value="1"/>
</dbReference>
<sequence>MTALRAVLNVIESWTSRTAALAGEAVYHQNPEAFWPFYEAVYAKQGDEQTNWATADTLIQIAKDANLKLDWDLLKKDTTEQTYAQDVKNDEAIAGKLGVNSTPTVYINGRVVAGQDTFNYSAIKEAIGKAQGESAK</sequence>
<dbReference type="Gene3D" id="3.40.30.10">
    <property type="entry name" value="Glutaredoxin"/>
    <property type="match status" value="1"/>
</dbReference>
<dbReference type="AlphaFoldDB" id="A0A3S0A9B0"/>
<dbReference type="SUPFAM" id="SSF52833">
    <property type="entry name" value="Thioredoxin-like"/>
    <property type="match status" value="1"/>
</dbReference>
<proteinExistence type="inferred from homology"/>
<keyword evidence="4" id="KW-1015">Disulfide bond</keyword>
<evidence type="ECO:0000313" key="8">
    <source>
        <dbReference type="Proteomes" id="UP000276128"/>
    </source>
</evidence>
<dbReference type="GO" id="GO:0016491">
    <property type="term" value="F:oxidoreductase activity"/>
    <property type="evidence" value="ECO:0007669"/>
    <property type="project" value="UniProtKB-KW"/>
</dbReference>
<evidence type="ECO:0000256" key="4">
    <source>
        <dbReference type="ARBA" id="ARBA00023157"/>
    </source>
</evidence>
<name>A0A3S0A9B0_9BACL</name>
<evidence type="ECO:0000256" key="2">
    <source>
        <dbReference type="ARBA" id="ARBA00022729"/>
    </source>
</evidence>
<feature type="domain" description="Thioredoxin-like fold" evidence="6">
    <location>
        <begin position="16"/>
        <end position="118"/>
    </location>
</feature>
<keyword evidence="8" id="KW-1185">Reference proteome</keyword>
<dbReference type="PANTHER" id="PTHR13887">
    <property type="entry name" value="GLUTATHIONE S-TRANSFERASE KAPPA"/>
    <property type="match status" value="1"/>
</dbReference>
<dbReference type="EMBL" id="RXHU01000066">
    <property type="protein sequence ID" value="RTE07186.1"/>
    <property type="molecule type" value="Genomic_DNA"/>
</dbReference>
<dbReference type="Pfam" id="PF13462">
    <property type="entry name" value="Thioredoxin_4"/>
    <property type="match status" value="1"/>
</dbReference>
<dbReference type="RefSeq" id="WP_126143350.1">
    <property type="nucleotide sequence ID" value="NZ_RXHU01000066.1"/>
</dbReference>
<dbReference type="InterPro" id="IPR012336">
    <property type="entry name" value="Thioredoxin-like_fold"/>
</dbReference>
<keyword evidence="2" id="KW-0732">Signal</keyword>
<dbReference type="Proteomes" id="UP000276128">
    <property type="component" value="Unassembled WGS sequence"/>
</dbReference>
<evidence type="ECO:0000313" key="7">
    <source>
        <dbReference type="EMBL" id="RTE07186.1"/>
    </source>
</evidence>
<organism evidence="7 8">
    <name type="scientific">Paenibacillus whitsoniae</name>
    <dbReference type="NCBI Taxonomy" id="2496558"/>
    <lineage>
        <taxon>Bacteria</taxon>
        <taxon>Bacillati</taxon>
        <taxon>Bacillota</taxon>
        <taxon>Bacilli</taxon>
        <taxon>Bacillales</taxon>
        <taxon>Paenibacillaceae</taxon>
        <taxon>Paenibacillus</taxon>
    </lineage>
</organism>
<keyword evidence="5" id="KW-0676">Redox-active center</keyword>
<evidence type="ECO:0000259" key="6">
    <source>
        <dbReference type="Pfam" id="PF13462"/>
    </source>
</evidence>
<protein>
    <submittedName>
        <fullName evidence="7">DsbA family protein</fullName>
    </submittedName>
</protein>
<accession>A0A3S0A9B0</accession>
<dbReference type="InterPro" id="IPR036249">
    <property type="entry name" value="Thioredoxin-like_sf"/>
</dbReference>